<comment type="caution">
    <text evidence="2">The sequence shown here is derived from an EMBL/GenBank/DDBJ whole genome shotgun (WGS) entry which is preliminary data.</text>
</comment>
<sequence length="430" mass="47141">MEVRRWAGASQYARSMNFTPLHRALGLPPSPLTDEILTDAVAAGVTERDDLDWKSELPPIKNLAQTDVPKDIAAMANSGGGMIVYGVEEQEKAATGRTDTGEFTEGHERAYRSVAVTAISPPVFGLDIHRLGTECRAVAVVIPASVDGPHLIYKNDFFGAPVRNDSDTVWMKERQIEVMYRARFDERRRATEAVDTLFTEAAEGRDADKRAWLVAVAHPRIPGALTRLTRDEAREVFKAARTTTLSFSKNTGVHPLENVEHVNPRPGLRRWVAPNTATGDRSIWKEAWASVHHDGSVSLAAAVGGHRMSVDGYFEGWQVEGRGIESAVADFMALVHANAQALHQDEYDVRVGVEWAGEQPLSILTIDGSGFTYDGVSTPLRAFTSIRSTLRASASAADFHRQVYELAEDCVNQGGLAHLHVINPLPEVED</sequence>
<dbReference type="InterPro" id="IPR007421">
    <property type="entry name" value="Schlafen_AlbA_2_dom"/>
</dbReference>
<feature type="domain" description="Schlafen AlbA-2" evidence="1">
    <location>
        <begin position="47"/>
        <end position="168"/>
    </location>
</feature>
<keyword evidence="3" id="KW-1185">Reference proteome</keyword>
<evidence type="ECO:0000313" key="3">
    <source>
        <dbReference type="Proteomes" id="UP001565435"/>
    </source>
</evidence>
<dbReference type="Proteomes" id="UP001565435">
    <property type="component" value="Unassembled WGS sequence"/>
</dbReference>
<dbReference type="Pfam" id="PF04326">
    <property type="entry name" value="SLFN_AlbA_2"/>
    <property type="match status" value="1"/>
</dbReference>
<evidence type="ECO:0000259" key="1">
    <source>
        <dbReference type="Pfam" id="PF04326"/>
    </source>
</evidence>
<reference evidence="2 3" key="1">
    <citation type="submission" date="2024-07" db="EMBL/GenBank/DDBJ databases">
        <title>Mealworm larvae gut microbial communities from Newark, Delaware, USA.</title>
        <authorList>
            <person name="Blenner M."/>
        </authorList>
    </citation>
    <scope>NUCLEOTIDE SEQUENCE [LARGE SCALE GENOMIC DNA]</scope>
    <source>
        <strain evidence="2 3">UD i117</strain>
    </source>
</reference>
<accession>A0ABV4EGX1</accession>
<organism evidence="2 3">
    <name type="scientific">Brevibacterium epidermidis</name>
    <dbReference type="NCBI Taxonomy" id="1698"/>
    <lineage>
        <taxon>Bacteria</taxon>
        <taxon>Bacillati</taxon>
        <taxon>Actinomycetota</taxon>
        <taxon>Actinomycetes</taxon>
        <taxon>Micrococcales</taxon>
        <taxon>Brevibacteriaceae</taxon>
        <taxon>Brevibacterium</taxon>
    </lineage>
</organism>
<dbReference type="Gene3D" id="3.30.950.30">
    <property type="entry name" value="Schlafen, AAA domain"/>
    <property type="match status" value="1"/>
</dbReference>
<dbReference type="EMBL" id="JBGBYS010000003">
    <property type="protein sequence ID" value="MEY9257761.1"/>
    <property type="molecule type" value="Genomic_DNA"/>
</dbReference>
<dbReference type="InterPro" id="IPR038461">
    <property type="entry name" value="Schlafen_AlbA_2_dom_sf"/>
</dbReference>
<name>A0ABV4EGX1_BREEP</name>
<proteinExistence type="predicted"/>
<gene>
    <name evidence="2" type="ORF">ABH903_000771</name>
</gene>
<evidence type="ECO:0000313" key="2">
    <source>
        <dbReference type="EMBL" id="MEY9257761.1"/>
    </source>
</evidence>
<protein>
    <recommendedName>
        <fullName evidence="1">Schlafen AlbA-2 domain-containing protein</fullName>
    </recommendedName>
</protein>